<dbReference type="PROSITE" id="PS00455">
    <property type="entry name" value="AMP_BINDING"/>
    <property type="match status" value="1"/>
</dbReference>
<dbReference type="GO" id="GO:0006631">
    <property type="term" value="P:fatty acid metabolic process"/>
    <property type="evidence" value="ECO:0007669"/>
    <property type="project" value="TreeGrafter"/>
</dbReference>
<dbReference type="Gene3D" id="3.30.300.30">
    <property type="match status" value="1"/>
</dbReference>
<evidence type="ECO:0000256" key="2">
    <source>
        <dbReference type="SAM" id="MobiDB-lite"/>
    </source>
</evidence>
<dbReference type="PANTHER" id="PTHR43201:SF8">
    <property type="entry name" value="ACYL-COA SYNTHETASE FAMILY MEMBER 3"/>
    <property type="match status" value="1"/>
</dbReference>
<dbReference type="GO" id="GO:0031956">
    <property type="term" value="F:medium-chain fatty acid-CoA ligase activity"/>
    <property type="evidence" value="ECO:0007669"/>
    <property type="project" value="TreeGrafter"/>
</dbReference>
<dbReference type="InterPro" id="IPR025110">
    <property type="entry name" value="AMP-bd_C"/>
</dbReference>
<comment type="caution">
    <text evidence="5">The sequence shown here is derived from an EMBL/GenBank/DDBJ whole genome shotgun (WGS) entry which is preliminary data.</text>
</comment>
<dbReference type="SUPFAM" id="SSF56801">
    <property type="entry name" value="Acetyl-CoA synthetase-like"/>
    <property type="match status" value="1"/>
</dbReference>
<dbReference type="RefSeq" id="XP_018691617.1">
    <property type="nucleotide sequence ID" value="XM_018838849.1"/>
</dbReference>
<dbReference type="PANTHER" id="PTHR43201">
    <property type="entry name" value="ACYL-COA SYNTHETASE"/>
    <property type="match status" value="1"/>
</dbReference>
<reference evidence="5 6" key="1">
    <citation type="submission" date="2016-04" db="EMBL/GenBank/DDBJ databases">
        <title>Draft genome of Fonsecaea erecta CBS 125763.</title>
        <authorList>
            <person name="Weiss V.A."/>
            <person name="Vicente V.A."/>
            <person name="Raittz R.T."/>
            <person name="Moreno L.F."/>
            <person name="De Souza E.M."/>
            <person name="Pedrosa F.O."/>
            <person name="Steffens M.B."/>
            <person name="Faoro H."/>
            <person name="Tadra-Sfeir M.Z."/>
            <person name="Najafzadeh M.J."/>
            <person name="Felipe M.S."/>
            <person name="Teixeira M."/>
            <person name="Sun J."/>
            <person name="Xi L."/>
            <person name="Gomes R."/>
            <person name="De Azevedo C.M."/>
            <person name="Salgado C.G."/>
            <person name="Da Silva M.B."/>
            <person name="Nascimento M.F."/>
            <person name="Queiroz-Telles F."/>
            <person name="Attili D.S."/>
            <person name="Gorbushina A."/>
        </authorList>
    </citation>
    <scope>NUCLEOTIDE SEQUENCE [LARGE SCALE GENOMIC DNA]</scope>
    <source>
        <strain evidence="5 6">CBS 125763</strain>
    </source>
</reference>
<evidence type="ECO:0000259" key="4">
    <source>
        <dbReference type="Pfam" id="PF13193"/>
    </source>
</evidence>
<keyword evidence="6" id="KW-1185">Reference proteome</keyword>
<comment type="similarity">
    <text evidence="1">Belongs to the ATP-dependent AMP-binding enzyme family.</text>
</comment>
<name>A0A178ZEN1_9EURO</name>
<sequence>MALKSAREAALQGAAGGGVKSKHREMKQQQQQPPFDRTDFVPSHSADHILPADPLFTRLLTLAHRPNPRPAIRDVNAGIERTAAQLLSDVLVLRRVLRNALTHETVQDLQNGREVYVSVLAPGGYEFVVGVLAVLALGAAASPFSTAQPVKEGCYYVNKARSVALVTATPALQLGEDVAREIRNTTNPDFACVPIRVIEQEKPFALNDIKITSNRYFDPNAPGVVIFTSGTTGPPKGAVLRRAAMVDGSMCFAQQIGLQETDVLLHLLPVHHATGIWVSFFPFIQTGACIEFKSGSFDPEWTWNRWRRGGLTHFTGVPTIYMRMMRYYLEHATKLPPSEVATYKAAAAFKVCLCGTSALPKPINDFWTGLMNGRRIVQRYGSTELGVVFNMPADPSEEIPDGSVGELTYGVDVKLSEGDEGEVLAKSFTMFSKYLHDPEATANAHDADGYFKSGDVARREGKYYFIVGRASVDIIKSGGYKISALDIERELLALPYIGEAMVVGVPDMEFGQRVGAVVSLRNDEVAQDFYKKNRRDPQKLSLDDLRADVRSRLAGYKMPTLLRIIEGELPKSGTGKVVKKTLGPQYFPANYIEDKDVQVWSRKATARDSKL</sequence>
<feature type="domain" description="AMP-binding enzyme C-terminal" evidence="4">
    <location>
        <begin position="487"/>
        <end position="576"/>
    </location>
</feature>
<evidence type="ECO:0000259" key="3">
    <source>
        <dbReference type="Pfam" id="PF00501"/>
    </source>
</evidence>
<gene>
    <name evidence="5" type="ORF">AYL99_07340</name>
</gene>
<feature type="domain" description="AMP-dependent synthetase/ligase" evidence="3">
    <location>
        <begin position="110"/>
        <end position="429"/>
    </location>
</feature>
<dbReference type="Gene3D" id="3.40.50.12780">
    <property type="entry name" value="N-terminal domain of ligase-like"/>
    <property type="match status" value="1"/>
</dbReference>
<evidence type="ECO:0000313" key="5">
    <source>
        <dbReference type="EMBL" id="OAP58250.1"/>
    </source>
</evidence>
<dbReference type="Proteomes" id="UP000078343">
    <property type="component" value="Unassembled WGS sequence"/>
</dbReference>
<organism evidence="5 6">
    <name type="scientific">Fonsecaea erecta</name>
    <dbReference type="NCBI Taxonomy" id="1367422"/>
    <lineage>
        <taxon>Eukaryota</taxon>
        <taxon>Fungi</taxon>
        <taxon>Dikarya</taxon>
        <taxon>Ascomycota</taxon>
        <taxon>Pezizomycotina</taxon>
        <taxon>Eurotiomycetes</taxon>
        <taxon>Chaetothyriomycetidae</taxon>
        <taxon>Chaetothyriales</taxon>
        <taxon>Herpotrichiellaceae</taxon>
        <taxon>Fonsecaea</taxon>
    </lineage>
</organism>
<feature type="region of interest" description="Disordered" evidence="2">
    <location>
        <begin position="1"/>
        <end position="43"/>
    </location>
</feature>
<dbReference type="OrthoDB" id="6614653at2759"/>
<dbReference type="InterPro" id="IPR045851">
    <property type="entry name" value="AMP-bd_C_sf"/>
</dbReference>
<dbReference type="InterPro" id="IPR000873">
    <property type="entry name" value="AMP-dep_synth/lig_dom"/>
</dbReference>
<proteinExistence type="inferred from homology"/>
<protein>
    <recommendedName>
        <fullName evidence="7">AMP-dependent synthetase/ligase domain-containing protein</fullName>
    </recommendedName>
</protein>
<dbReference type="EMBL" id="LVYI01000006">
    <property type="protein sequence ID" value="OAP58250.1"/>
    <property type="molecule type" value="Genomic_DNA"/>
</dbReference>
<accession>A0A178ZEN1</accession>
<dbReference type="Pfam" id="PF13193">
    <property type="entry name" value="AMP-binding_C"/>
    <property type="match status" value="1"/>
</dbReference>
<evidence type="ECO:0008006" key="7">
    <source>
        <dbReference type="Google" id="ProtNLM"/>
    </source>
</evidence>
<dbReference type="AlphaFoldDB" id="A0A178ZEN1"/>
<dbReference type="Pfam" id="PF00501">
    <property type="entry name" value="AMP-binding"/>
    <property type="match status" value="1"/>
</dbReference>
<dbReference type="GeneID" id="30011508"/>
<dbReference type="InterPro" id="IPR042099">
    <property type="entry name" value="ANL_N_sf"/>
</dbReference>
<evidence type="ECO:0000256" key="1">
    <source>
        <dbReference type="ARBA" id="ARBA00006432"/>
    </source>
</evidence>
<dbReference type="STRING" id="1367422.A0A178ZEN1"/>
<dbReference type="InterPro" id="IPR020845">
    <property type="entry name" value="AMP-binding_CS"/>
</dbReference>
<evidence type="ECO:0000313" key="6">
    <source>
        <dbReference type="Proteomes" id="UP000078343"/>
    </source>
</evidence>